<dbReference type="InterPro" id="IPR030392">
    <property type="entry name" value="S74_ICA"/>
</dbReference>
<reference evidence="2" key="1">
    <citation type="submission" date="2013-04" db="EMBL/GenBank/DDBJ databases">
        <title>The genome sequencing project of 58 acetic acid bacteria.</title>
        <authorList>
            <person name="Okamoto-Kainuma A."/>
            <person name="Ishikawa M."/>
            <person name="Umino S."/>
            <person name="Koizumi Y."/>
            <person name="Shiwa Y."/>
            <person name="Yoshikawa H."/>
            <person name="Matsutani M."/>
            <person name="Matsushita K."/>
        </authorList>
    </citation>
    <scope>NUCLEOTIDE SEQUENCE</scope>
    <source>
        <strain evidence="2">NRIC 0228</strain>
    </source>
</reference>
<gene>
    <name evidence="2" type="ORF">AA0228_0016</name>
</gene>
<evidence type="ECO:0000259" key="1">
    <source>
        <dbReference type="PROSITE" id="PS51688"/>
    </source>
</evidence>
<proteinExistence type="predicted"/>
<accession>A0ABQ0Q729</accession>
<evidence type="ECO:0000313" key="2">
    <source>
        <dbReference type="EMBL" id="GBR07476.1"/>
    </source>
</evidence>
<dbReference type="RefSeq" id="WP_167384187.1">
    <property type="nucleotide sequence ID" value="NZ_BAQW01000001.1"/>
</dbReference>
<name>A0ABQ0Q729_9PROT</name>
<comment type="caution">
    <text evidence="2">The sequence shown here is derived from an EMBL/GenBank/DDBJ whole genome shotgun (WGS) entry which is preliminary data.</text>
</comment>
<dbReference type="Pfam" id="PF13884">
    <property type="entry name" value="Peptidase_S74"/>
    <property type="match status" value="1"/>
</dbReference>
<dbReference type="PROSITE" id="PS51688">
    <property type="entry name" value="ICA"/>
    <property type="match status" value="1"/>
</dbReference>
<feature type="domain" description="Peptidase S74" evidence="1">
    <location>
        <begin position="195"/>
        <end position="336"/>
    </location>
</feature>
<dbReference type="EMBL" id="BAQW01000001">
    <property type="protein sequence ID" value="GBR07476.1"/>
    <property type="molecule type" value="Genomic_DNA"/>
</dbReference>
<protein>
    <recommendedName>
        <fullName evidence="1">Peptidase S74 domain-containing protein</fullName>
    </recommendedName>
</protein>
<evidence type="ECO:0000313" key="3">
    <source>
        <dbReference type="Proteomes" id="UP001061070"/>
    </source>
</evidence>
<dbReference type="Gene3D" id="1.10.10.10">
    <property type="entry name" value="Winged helix-like DNA-binding domain superfamily/Winged helix DNA-binding domain"/>
    <property type="match status" value="1"/>
</dbReference>
<sequence>MSLSDGNPTTFGKVGADTFVRGDASALTVLDPGSATPAAGIRLDALAGQTRQAASDASAAKTSASEAVAAVKSAGTDVDTKLGNYLLKSAVGTNGGVVGIDDGGGILLNSVSGAITYINAGKPGGSDQTAIQFYSGSNEGTAATLTAWGGTGNMDGNLAVGGSTLHPQTNNVTSLGTSNNAWSGVVTQTAPQVVSDANDKTIIGTLGDSGYTDITAKLRAAWAAISGVVYTLKNGASDRRHIGVIAQVVQAAFTAQGLDPAEYGLWCSEPRTQIVTAKNEDGSTTTTVQPVYEADGKTQATQQTLRYEELLSLGLFCERLERSDLTARIAALEAKAASPAAA</sequence>
<dbReference type="Proteomes" id="UP001061070">
    <property type="component" value="Unassembled WGS sequence"/>
</dbReference>
<dbReference type="InterPro" id="IPR036388">
    <property type="entry name" value="WH-like_DNA-bd_sf"/>
</dbReference>
<organism evidence="2 3">
    <name type="scientific">Gluconobacter frateurii NRIC 0228</name>
    <dbReference type="NCBI Taxonomy" id="1307946"/>
    <lineage>
        <taxon>Bacteria</taxon>
        <taxon>Pseudomonadati</taxon>
        <taxon>Pseudomonadota</taxon>
        <taxon>Alphaproteobacteria</taxon>
        <taxon>Acetobacterales</taxon>
        <taxon>Acetobacteraceae</taxon>
        <taxon>Gluconobacter</taxon>
    </lineage>
</organism>
<keyword evidence="3" id="KW-1185">Reference proteome</keyword>